<name>A0A060S1D4_PYCCI</name>
<protein>
    <recommendedName>
        <fullName evidence="3">F-box domain-containing protein</fullName>
    </recommendedName>
</protein>
<dbReference type="OMA" id="WRMATIV"/>
<comment type="caution">
    <text evidence="1">The sequence shown here is derived from an EMBL/GenBank/DDBJ whole genome shotgun (WGS) entry which is preliminary data.</text>
</comment>
<accession>A0A060S1D4</accession>
<keyword evidence="2" id="KW-1185">Reference proteome</keyword>
<gene>
    <name evidence="1" type="ORF">BN946_scf185044.g3</name>
</gene>
<dbReference type="HOGENOM" id="CLU_484961_0_0_1"/>
<evidence type="ECO:0000313" key="1">
    <source>
        <dbReference type="EMBL" id="CDO68095.1"/>
    </source>
</evidence>
<organism evidence="1 2">
    <name type="scientific">Pycnoporus cinnabarinus</name>
    <name type="common">Cinnabar-red polypore</name>
    <name type="synonym">Trametes cinnabarina</name>
    <dbReference type="NCBI Taxonomy" id="5643"/>
    <lineage>
        <taxon>Eukaryota</taxon>
        <taxon>Fungi</taxon>
        <taxon>Dikarya</taxon>
        <taxon>Basidiomycota</taxon>
        <taxon>Agaricomycotina</taxon>
        <taxon>Agaricomycetes</taxon>
        <taxon>Polyporales</taxon>
        <taxon>Polyporaceae</taxon>
        <taxon>Trametes</taxon>
    </lineage>
</organism>
<evidence type="ECO:0000313" key="2">
    <source>
        <dbReference type="Proteomes" id="UP000029665"/>
    </source>
</evidence>
<dbReference type="EMBL" id="CCBP010000003">
    <property type="protein sequence ID" value="CDO68095.1"/>
    <property type="molecule type" value="Genomic_DNA"/>
</dbReference>
<dbReference type="OrthoDB" id="2757830at2759"/>
<evidence type="ECO:0008006" key="3">
    <source>
        <dbReference type="Google" id="ProtNLM"/>
    </source>
</evidence>
<sequence>MDLPVAASTPVRARSPSTCDIRTVSTFGHSAHEVALQPVLPEDVLLEVLAASDLPNAARMMRVSRFLYAEGPKVVLQEPITIDTNLLLRQLLVFLRVGGQRRMRFVRTLSVSIYQADEHNFQCLLHAIRHMSNLHSLSFAVHSEDQLLRFLSMETTRLKLDQINVLDVLRSFSILFRPEITPGTSHRLVLALLHMVNLHRLYLPGIENLLQSWDTDLPLPFLTGPLLRDLQMYSVGELGLTMLKGLRAPLVSICLNFTTDDATDTVFDRVEDADLLPLHPVELLSYAQHSLEKLEAYGWYTHPFIPPNRDIVYPKMSVLTLERAEMPITMSYIRAYPNLTLLRHRTLEADMSNFNDNARRRHDHRHRFNVSQQLESGLTWTQMQNFDGSVLDLYLLGLTCQIDCVSLYDIRSDLRYQLGPVLSYARPRRLHLDGSPGDLSGPAEETFALLRGEGCSRLESLTLTVNLDDTDQNPDMSALLESLRHSLAHTRLQELSVDVRLSPLAMILRQSSQALETCERAPDGLPPQGRTDPDDYPLCLAERNAARFDLEGYMHSLTDTIPTLCKASVHLSGLGGRYQCVALDPSGQVRYGDFEEPSWCRRT</sequence>
<dbReference type="Proteomes" id="UP000029665">
    <property type="component" value="Unassembled WGS sequence"/>
</dbReference>
<dbReference type="AlphaFoldDB" id="A0A060S1D4"/>
<reference evidence="1" key="1">
    <citation type="submission" date="2014-01" db="EMBL/GenBank/DDBJ databases">
        <title>The genome of the white-rot fungus Pycnoporus cinnabarinus: a basidiomycete model with a versatile arsenal for lignocellulosic biomass breakdown.</title>
        <authorList>
            <person name="Levasseur A."/>
            <person name="Lomascolo A."/>
            <person name="Ruiz-Duenas F.J."/>
            <person name="Uzan E."/>
            <person name="Piumi F."/>
            <person name="Kues U."/>
            <person name="Ram A.F.J."/>
            <person name="Murat C."/>
            <person name="Haon M."/>
            <person name="Benoit I."/>
            <person name="Arfi Y."/>
            <person name="Chevret D."/>
            <person name="Drula E."/>
            <person name="Kwon M.J."/>
            <person name="Gouret P."/>
            <person name="Lesage-Meessen L."/>
            <person name="Lombard V."/>
            <person name="Mariette J."/>
            <person name="Noirot C."/>
            <person name="Park J."/>
            <person name="Patyshakuliyeva A."/>
            <person name="Wieneger R.A.B."/>
            <person name="Wosten H.A.B."/>
            <person name="Martin F."/>
            <person name="Coutinho P.M."/>
            <person name="de Vries R."/>
            <person name="Martinez A.T."/>
            <person name="Klopp C."/>
            <person name="Pontarotti P."/>
            <person name="Henrissat B."/>
            <person name="Record E."/>
        </authorList>
    </citation>
    <scope>NUCLEOTIDE SEQUENCE [LARGE SCALE GENOMIC DNA]</scope>
    <source>
        <strain evidence="1">BRFM137</strain>
    </source>
</reference>
<proteinExistence type="predicted"/>